<feature type="binding site" evidence="14">
    <location>
        <position position="528"/>
    </location>
    <ligand>
        <name>Zn(2+)</name>
        <dbReference type="ChEBI" id="CHEBI:29105"/>
        <note>catalytic</note>
    </ligand>
</feature>
<dbReference type="InterPro" id="IPR003959">
    <property type="entry name" value="ATPase_AAA_core"/>
</dbReference>
<evidence type="ECO:0000256" key="14">
    <source>
        <dbReference type="HAMAP-Rule" id="MF_01458"/>
    </source>
</evidence>
<evidence type="ECO:0000256" key="15">
    <source>
        <dbReference type="RuleBase" id="RU003651"/>
    </source>
</evidence>
<comment type="subunit">
    <text evidence="14">Homohexamer.</text>
</comment>
<dbReference type="InterPro" id="IPR027417">
    <property type="entry name" value="P-loop_NTPase"/>
</dbReference>
<dbReference type="FunFam" id="1.10.8.60:FF:000001">
    <property type="entry name" value="ATP-dependent zinc metalloprotease FtsH"/>
    <property type="match status" value="1"/>
</dbReference>
<sequence>MKRKTEPKNPQGIDKLAKAIEKQTGGKVKVKQINFNLKRMVMWLVVIFFVMPFFLSLFAGPLPAGSVGLSQLLMDIKEGKVEKISVEEEKLLVKYRDSEGLLESRKETNESFMEVLNNAQIDPTTVNFETKNTSATKAWANIMEILLPVILTGAIFLFIFKQARGSQDGLFNFGRSRAKLFMKGKQNVTFKDVAGVREAKEELEEIVDFLKHPKKYKSVGARTPKGVILIGPSGVGKTLLARAVAGEAGVTFFSMAGSEFMEMLVGVGASRVRDLFDSAKKKAPAIIFIDEIDAIGRQRSRALTGGHDEREQTLNQILVEMDGFSPNEQILVMAATNRGDLLDPALIRPGRFDRRIVLDMPDIEGRKRIMAIHAKGKPFAAVVDWEKLGKRTVGFSGADLENMLNEAAIAAARLNKKAIDMKDLEEAALKVKLGPEKKLTQTRNDLRMTAYHEGGHAVVTYFLPEMDPVHRISIVSRGGSLGHTLIPPKTDRYTETKSHLLAQITSLLGGRTAEKLIFKELTSGAANDIARATELVRAMVVNMGMSELGPINFGPKTDFSTTGMNWYEPEQLSEAMRAKLDEQIKKIVDEANKKAEAILVKNKNKLDLVAKALLEKETLEAEEFAELMQKK</sequence>
<dbReference type="AlphaFoldDB" id="A0A0G1C4B2"/>
<dbReference type="HAMAP" id="MF_01458">
    <property type="entry name" value="FtsH"/>
    <property type="match status" value="1"/>
</dbReference>
<dbReference type="PANTHER" id="PTHR23076:SF97">
    <property type="entry name" value="ATP-DEPENDENT ZINC METALLOPROTEASE YME1L1"/>
    <property type="match status" value="1"/>
</dbReference>
<feature type="binding site" evidence="14">
    <location>
        <position position="456"/>
    </location>
    <ligand>
        <name>Zn(2+)</name>
        <dbReference type="ChEBI" id="CHEBI:29105"/>
        <note>catalytic</note>
    </ligand>
</feature>
<dbReference type="STRING" id="1618369.UV54_C0007G0006"/>
<comment type="subcellular location">
    <subcellularLocation>
        <location evidence="14">Cell membrane</location>
        <topology evidence="14">Multi-pass membrane protein</topology>
        <orientation evidence="14">Cytoplasmic side</orientation>
    </subcellularLocation>
    <subcellularLocation>
        <location evidence="1">Membrane</location>
    </subcellularLocation>
</comment>
<keyword evidence="4 14" id="KW-0812">Transmembrane</keyword>
<comment type="similarity">
    <text evidence="13 14">In the central section; belongs to the AAA ATPase family.</text>
</comment>
<feature type="domain" description="AAA+ ATPase" evidence="16">
    <location>
        <begin position="223"/>
        <end position="362"/>
    </location>
</feature>
<dbReference type="InterPro" id="IPR037219">
    <property type="entry name" value="Peptidase_M41-like"/>
</dbReference>
<dbReference type="InterPro" id="IPR003960">
    <property type="entry name" value="ATPase_AAA_CS"/>
</dbReference>
<keyword evidence="14" id="KW-1003">Cell membrane</keyword>
<dbReference type="Pfam" id="PF17862">
    <property type="entry name" value="AAA_lid_3"/>
    <property type="match status" value="1"/>
</dbReference>
<gene>
    <name evidence="14" type="primary">ftsH</name>
    <name evidence="17" type="ORF">UV54_C0007G0006</name>
</gene>
<keyword evidence="3 14" id="KW-0645">Protease</keyword>
<reference evidence="17 18" key="1">
    <citation type="journal article" date="2015" name="Nature">
        <title>rRNA introns, odd ribosomes, and small enigmatic genomes across a large radiation of phyla.</title>
        <authorList>
            <person name="Brown C.T."/>
            <person name="Hug L.A."/>
            <person name="Thomas B.C."/>
            <person name="Sharon I."/>
            <person name="Castelle C.J."/>
            <person name="Singh A."/>
            <person name="Wilkins M.J."/>
            <person name="Williams K.H."/>
            <person name="Banfield J.F."/>
        </authorList>
    </citation>
    <scope>NUCLEOTIDE SEQUENCE [LARGE SCALE GENOMIC DNA]</scope>
</reference>
<dbReference type="CDD" id="cd19501">
    <property type="entry name" value="RecA-like_FtsH"/>
    <property type="match status" value="1"/>
</dbReference>
<dbReference type="FunFam" id="1.20.58.760:FF:000001">
    <property type="entry name" value="ATP-dependent zinc metalloprotease FtsH"/>
    <property type="match status" value="1"/>
</dbReference>
<organism evidence="17 18">
    <name type="scientific">Candidatus Beckwithbacteria bacterium GW2011_GWA2_43_10</name>
    <dbReference type="NCBI Taxonomy" id="1618369"/>
    <lineage>
        <taxon>Bacteria</taxon>
        <taxon>Candidatus Beckwithiibacteriota</taxon>
    </lineage>
</organism>
<dbReference type="GO" id="GO:0006508">
    <property type="term" value="P:proteolysis"/>
    <property type="evidence" value="ECO:0007669"/>
    <property type="project" value="UniProtKB-KW"/>
</dbReference>
<evidence type="ECO:0000256" key="12">
    <source>
        <dbReference type="ARBA" id="ARBA00023136"/>
    </source>
</evidence>
<evidence type="ECO:0000256" key="3">
    <source>
        <dbReference type="ARBA" id="ARBA00022670"/>
    </source>
</evidence>
<dbReference type="SUPFAM" id="SSF52540">
    <property type="entry name" value="P-loop containing nucleoside triphosphate hydrolases"/>
    <property type="match status" value="1"/>
</dbReference>
<comment type="similarity">
    <text evidence="2 14">In the C-terminal section; belongs to the peptidase M41 family.</text>
</comment>
<keyword evidence="6 14" id="KW-0547">Nucleotide-binding</keyword>
<feature type="active site" evidence="14">
    <location>
        <position position="453"/>
    </location>
</feature>
<dbReference type="Gene3D" id="3.40.50.300">
    <property type="entry name" value="P-loop containing nucleotide triphosphate hydrolases"/>
    <property type="match status" value="1"/>
</dbReference>
<dbReference type="Gene3D" id="1.20.58.760">
    <property type="entry name" value="Peptidase M41"/>
    <property type="match status" value="1"/>
</dbReference>
<dbReference type="GO" id="GO:0030163">
    <property type="term" value="P:protein catabolic process"/>
    <property type="evidence" value="ECO:0007669"/>
    <property type="project" value="UniProtKB-UniRule"/>
</dbReference>
<feature type="transmembrane region" description="Helical" evidence="14">
    <location>
        <begin position="138"/>
        <end position="160"/>
    </location>
</feature>
<evidence type="ECO:0000256" key="5">
    <source>
        <dbReference type="ARBA" id="ARBA00022723"/>
    </source>
</evidence>
<dbReference type="GO" id="GO:0004176">
    <property type="term" value="F:ATP-dependent peptidase activity"/>
    <property type="evidence" value="ECO:0007669"/>
    <property type="project" value="InterPro"/>
</dbReference>
<dbReference type="EMBL" id="LCEW01000007">
    <property type="protein sequence ID" value="KKS80397.1"/>
    <property type="molecule type" value="Genomic_DNA"/>
</dbReference>
<dbReference type="EC" id="3.4.24.-" evidence="14"/>
<comment type="caution">
    <text evidence="17">The sequence shown here is derived from an EMBL/GenBank/DDBJ whole genome shotgun (WGS) entry which is preliminary data.</text>
</comment>
<dbReference type="Pfam" id="PF01434">
    <property type="entry name" value="Peptidase_M41"/>
    <property type="match status" value="1"/>
</dbReference>
<keyword evidence="7 14" id="KW-0378">Hydrolase</keyword>
<evidence type="ECO:0000256" key="7">
    <source>
        <dbReference type="ARBA" id="ARBA00022801"/>
    </source>
</evidence>
<dbReference type="GO" id="GO:0004222">
    <property type="term" value="F:metalloendopeptidase activity"/>
    <property type="evidence" value="ECO:0007669"/>
    <property type="project" value="InterPro"/>
</dbReference>
<keyword evidence="10 14" id="KW-1133">Transmembrane helix</keyword>
<comment type="function">
    <text evidence="14">Acts as a processive, ATP-dependent zinc metallopeptidase for both cytoplasmic and membrane proteins. Plays a role in the quality control of integral membrane proteins.</text>
</comment>
<keyword evidence="11 14" id="KW-0482">Metalloprotease</keyword>
<feature type="binding site" evidence="14">
    <location>
        <position position="452"/>
    </location>
    <ligand>
        <name>Zn(2+)</name>
        <dbReference type="ChEBI" id="CHEBI:29105"/>
        <note>catalytic</note>
    </ligand>
</feature>
<evidence type="ECO:0000256" key="8">
    <source>
        <dbReference type="ARBA" id="ARBA00022833"/>
    </source>
</evidence>
<dbReference type="PANTHER" id="PTHR23076">
    <property type="entry name" value="METALLOPROTEASE M41 FTSH"/>
    <property type="match status" value="1"/>
</dbReference>
<dbReference type="NCBIfam" id="TIGR01241">
    <property type="entry name" value="FtsH_fam"/>
    <property type="match status" value="1"/>
</dbReference>
<feature type="transmembrane region" description="Helical" evidence="14">
    <location>
        <begin position="41"/>
        <end position="64"/>
    </location>
</feature>
<evidence type="ECO:0000256" key="10">
    <source>
        <dbReference type="ARBA" id="ARBA00022989"/>
    </source>
</evidence>
<evidence type="ECO:0000313" key="17">
    <source>
        <dbReference type="EMBL" id="KKS80397.1"/>
    </source>
</evidence>
<dbReference type="InterPro" id="IPR041569">
    <property type="entry name" value="AAA_lid_3"/>
</dbReference>
<dbReference type="InterPro" id="IPR005936">
    <property type="entry name" value="FtsH"/>
</dbReference>
<evidence type="ECO:0000256" key="9">
    <source>
        <dbReference type="ARBA" id="ARBA00022840"/>
    </source>
</evidence>
<keyword evidence="8 14" id="KW-0862">Zinc</keyword>
<dbReference type="InterPro" id="IPR000642">
    <property type="entry name" value="Peptidase_M41"/>
</dbReference>
<dbReference type="PATRIC" id="fig|1618369.3.peg.149"/>
<evidence type="ECO:0000256" key="1">
    <source>
        <dbReference type="ARBA" id="ARBA00004370"/>
    </source>
</evidence>
<dbReference type="SMART" id="SM00382">
    <property type="entry name" value="AAA"/>
    <property type="match status" value="1"/>
</dbReference>
<dbReference type="GO" id="GO:0005524">
    <property type="term" value="F:ATP binding"/>
    <property type="evidence" value="ECO:0007669"/>
    <property type="project" value="UniProtKB-UniRule"/>
</dbReference>
<dbReference type="FunFam" id="3.40.50.300:FF:000001">
    <property type="entry name" value="ATP-dependent zinc metalloprotease FtsH"/>
    <property type="match status" value="1"/>
</dbReference>
<dbReference type="InterPro" id="IPR003593">
    <property type="entry name" value="AAA+_ATPase"/>
</dbReference>
<accession>A0A0G1C4B2</accession>
<evidence type="ECO:0000259" key="16">
    <source>
        <dbReference type="SMART" id="SM00382"/>
    </source>
</evidence>
<dbReference type="Proteomes" id="UP000034213">
    <property type="component" value="Unassembled WGS sequence"/>
</dbReference>
<evidence type="ECO:0000313" key="18">
    <source>
        <dbReference type="Proteomes" id="UP000034213"/>
    </source>
</evidence>
<comment type="similarity">
    <text evidence="15">Belongs to the AAA ATPase family.</text>
</comment>
<name>A0A0G1C4B2_9BACT</name>
<dbReference type="SUPFAM" id="SSF140990">
    <property type="entry name" value="FtsH protease domain-like"/>
    <property type="match status" value="1"/>
</dbReference>
<evidence type="ECO:0000256" key="6">
    <source>
        <dbReference type="ARBA" id="ARBA00022741"/>
    </source>
</evidence>
<proteinExistence type="inferred from homology"/>
<keyword evidence="5 14" id="KW-0479">Metal-binding</keyword>
<dbReference type="GO" id="GO:0008270">
    <property type="term" value="F:zinc ion binding"/>
    <property type="evidence" value="ECO:0007669"/>
    <property type="project" value="UniProtKB-UniRule"/>
</dbReference>
<evidence type="ECO:0000256" key="2">
    <source>
        <dbReference type="ARBA" id="ARBA00010044"/>
    </source>
</evidence>
<dbReference type="Gene3D" id="1.10.8.60">
    <property type="match status" value="1"/>
</dbReference>
<evidence type="ECO:0000256" key="11">
    <source>
        <dbReference type="ARBA" id="ARBA00023049"/>
    </source>
</evidence>
<dbReference type="Pfam" id="PF00004">
    <property type="entry name" value="AAA"/>
    <property type="match status" value="1"/>
</dbReference>
<dbReference type="PROSITE" id="PS00674">
    <property type="entry name" value="AAA"/>
    <property type="match status" value="1"/>
</dbReference>
<comment type="cofactor">
    <cofactor evidence="14">
        <name>Zn(2+)</name>
        <dbReference type="ChEBI" id="CHEBI:29105"/>
    </cofactor>
    <text evidence="14">Binds 1 zinc ion per subunit.</text>
</comment>
<dbReference type="GO" id="GO:0005886">
    <property type="term" value="C:plasma membrane"/>
    <property type="evidence" value="ECO:0007669"/>
    <property type="project" value="UniProtKB-SubCell"/>
</dbReference>
<dbReference type="GO" id="GO:0016887">
    <property type="term" value="F:ATP hydrolysis activity"/>
    <property type="evidence" value="ECO:0007669"/>
    <property type="project" value="UniProtKB-UniRule"/>
</dbReference>
<comment type="caution">
    <text evidence="14">Lacks conserved residue(s) required for the propagation of feature annotation.</text>
</comment>
<keyword evidence="9 14" id="KW-0067">ATP-binding</keyword>
<evidence type="ECO:0000256" key="4">
    <source>
        <dbReference type="ARBA" id="ARBA00022692"/>
    </source>
</evidence>
<keyword evidence="12 14" id="KW-0472">Membrane</keyword>
<evidence type="ECO:0000256" key="13">
    <source>
        <dbReference type="ARBA" id="ARBA00061570"/>
    </source>
</evidence>
<protein>
    <recommendedName>
        <fullName evidence="14">ATP-dependent zinc metalloprotease FtsH</fullName>
        <ecNumber evidence="14">3.4.24.-</ecNumber>
    </recommendedName>
</protein>